<comment type="caution">
    <text evidence="3">The sequence shown here is derived from an EMBL/GenBank/DDBJ whole genome shotgun (WGS) entry which is preliminary data.</text>
</comment>
<protein>
    <recommendedName>
        <fullName evidence="4">F-box domain-containing protein</fullName>
    </recommendedName>
</protein>
<keyword evidence="2" id="KW-0040">ANK repeat</keyword>
<dbReference type="InterPro" id="IPR036770">
    <property type="entry name" value="Ankyrin_rpt-contain_sf"/>
</dbReference>
<dbReference type="PANTHER" id="PTHR24198:SF165">
    <property type="entry name" value="ANKYRIN REPEAT-CONTAINING PROTEIN-RELATED"/>
    <property type="match status" value="1"/>
</dbReference>
<dbReference type="SUPFAM" id="SSF81383">
    <property type="entry name" value="F-box domain"/>
    <property type="match status" value="1"/>
</dbReference>
<feature type="non-terminal residue" evidence="3">
    <location>
        <position position="209"/>
    </location>
</feature>
<evidence type="ECO:0008006" key="4">
    <source>
        <dbReference type="Google" id="ProtNLM"/>
    </source>
</evidence>
<dbReference type="CDD" id="cd09917">
    <property type="entry name" value="F-box_SF"/>
    <property type="match status" value="1"/>
</dbReference>
<dbReference type="Pfam" id="PF12796">
    <property type="entry name" value="Ank_2"/>
    <property type="match status" value="1"/>
</dbReference>
<sequence length="209" mass="23194">MNDTNLFHTLPDEILSHIASFLVYDNQSRCAFTRACCRFYGVAHDVFDQKPAFQYACRHRYTEIVKLLLADGRVDPTADNNWAFRLSSKKGHTDVVRLLLEDGRADPTSDNNLAIQLSCKNGHTDVVKLLLADGRADPSASNNKWGGISFLTGRPADPAAYGNNLAIQLSSRNGHTDVVRLLLADGRADPTANDSYALQWSISFWHTDV</sequence>
<dbReference type="Gene3D" id="1.25.40.20">
    <property type="entry name" value="Ankyrin repeat-containing domain"/>
    <property type="match status" value="2"/>
</dbReference>
<accession>A0A0F8W7P0</accession>
<evidence type="ECO:0000256" key="2">
    <source>
        <dbReference type="ARBA" id="ARBA00023043"/>
    </source>
</evidence>
<organism evidence="3">
    <name type="scientific">marine sediment metagenome</name>
    <dbReference type="NCBI Taxonomy" id="412755"/>
    <lineage>
        <taxon>unclassified sequences</taxon>
        <taxon>metagenomes</taxon>
        <taxon>ecological metagenomes</taxon>
    </lineage>
</organism>
<dbReference type="AlphaFoldDB" id="A0A0F8W7P0"/>
<dbReference type="Gene3D" id="1.20.1280.50">
    <property type="match status" value="1"/>
</dbReference>
<proteinExistence type="predicted"/>
<evidence type="ECO:0000256" key="1">
    <source>
        <dbReference type="ARBA" id="ARBA00022737"/>
    </source>
</evidence>
<dbReference type="SUPFAM" id="SSF48403">
    <property type="entry name" value="Ankyrin repeat"/>
    <property type="match status" value="1"/>
</dbReference>
<dbReference type="Pfam" id="PF00023">
    <property type="entry name" value="Ank"/>
    <property type="match status" value="1"/>
</dbReference>
<dbReference type="InterPro" id="IPR002110">
    <property type="entry name" value="Ankyrin_rpt"/>
</dbReference>
<evidence type="ECO:0000313" key="3">
    <source>
        <dbReference type="EMBL" id="KKK52658.1"/>
    </source>
</evidence>
<gene>
    <name evidence="3" type="ORF">LCGC14_3102700</name>
</gene>
<dbReference type="SMART" id="SM00248">
    <property type="entry name" value="ANK"/>
    <property type="match status" value="4"/>
</dbReference>
<keyword evidence="1" id="KW-0677">Repeat</keyword>
<name>A0A0F8W7P0_9ZZZZ</name>
<dbReference type="PANTHER" id="PTHR24198">
    <property type="entry name" value="ANKYRIN REPEAT AND PROTEIN KINASE DOMAIN-CONTAINING PROTEIN"/>
    <property type="match status" value="1"/>
</dbReference>
<reference evidence="3" key="1">
    <citation type="journal article" date="2015" name="Nature">
        <title>Complex archaea that bridge the gap between prokaryotes and eukaryotes.</title>
        <authorList>
            <person name="Spang A."/>
            <person name="Saw J.H."/>
            <person name="Jorgensen S.L."/>
            <person name="Zaremba-Niedzwiedzka K."/>
            <person name="Martijn J."/>
            <person name="Lind A.E."/>
            <person name="van Eijk R."/>
            <person name="Schleper C."/>
            <person name="Guy L."/>
            <person name="Ettema T.J."/>
        </authorList>
    </citation>
    <scope>NUCLEOTIDE SEQUENCE</scope>
</reference>
<dbReference type="InterPro" id="IPR036047">
    <property type="entry name" value="F-box-like_dom_sf"/>
</dbReference>
<dbReference type="EMBL" id="LAZR01066910">
    <property type="protein sequence ID" value="KKK52658.1"/>
    <property type="molecule type" value="Genomic_DNA"/>
</dbReference>